<gene>
    <name evidence="4" type="ORF">GCM10023191_038050</name>
</gene>
<dbReference type="InterPro" id="IPR000182">
    <property type="entry name" value="GNAT_dom"/>
</dbReference>
<protein>
    <submittedName>
        <fullName evidence="4">GNAT family N-acetyltransferase</fullName>
    </submittedName>
</protein>
<dbReference type="PROSITE" id="PS51186">
    <property type="entry name" value="GNAT"/>
    <property type="match status" value="1"/>
</dbReference>
<comment type="caution">
    <text evidence="4">The sequence shown here is derived from an EMBL/GenBank/DDBJ whole genome shotgun (WGS) entry which is preliminary data.</text>
</comment>
<evidence type="ECO:0000256" key="2">
    <source>
        <dbReference type="ARBA" id="ARBA00023315"/>
    </source>
</evidence>
<dbReference type="SUPFAM" id="SSF55729">
    <property type="entry name" value="Acyl-CoA N-acyltransferases (Nat)"/>
    <property type="match status" value="1"/>
</dbReference>
<name>A0ABP8Q2X9_9ACTN</name>
<evidence type="ECO:0000313" key="4">
    <source>
        <dbReference type="EMBL" id="GAA4496247.1"/>
    </source>
</evidence>
<dbReference type="InterPro" id="IPR016181">
    <property type="entry name" value="Acyl_CoA_acyltransferase"/>
</dbReference>
<reference evidence="5" key="1">
    <citation type="journal article" date="2019" name="Int. J. Syst. Evol. Microbiol.">
        <title>The Global Catalogue of Microorganisms (GCM) 10K type strain sequencing project: providing services to taxonomists for standard genome sequencing and annotation.</title>
        <authorList>
            <consortium name="The Broad Institute Genomics Platform"/>
            <consortium name="The Broad Institute Genome Sequencing Center for Infectious Disease"/>
            <person name="Wu L."/>
            <person name="Ma J."/>
        </authorList>
    </citation>
    <scope>NUCLEOTIDE SEQUENCE [LARGE SCALE GENOMIC DNA]</scope>
    <source>
        <strain evidence="5">JCM 17933</strain>
    </source>
</reference>
<accession>A0ABP8Q2X9</accession>
<evidence type="ECO:0000313" key="5">
    <source>
        <dbReference type="Proteomes" id="UP001500503"/>
    </source>
</evidence>
<dbReference type="CDD" id="cd04301">
    <property type="entry name" value="NAT_SF"/>
    <property type="match status" value="1"/>
</dbReference>
<evidence type="ECO:0000256" key="1">
    <source>
        <dbReference type="ARBA" id="ARBA00022679"/>
    </source>
</evidence>
<keyword evidence="2" id="KW-0012">Acyltransferase</keyword>
<evidence type="ECO:0000259" key="3">
    <source>
        <dbReference type="PROSITE" id="PS51186"/>
    </source>
</evidence>
<feature type="domain" description="N-acetyltransferase" evidence="3">
    <location>
        <begin position="34"/>
        <end position="184"/>
    </location>
</feature>
<organism evidence="4 5">
    <name type="scientific">Actinoallomurus oryzae</name>
    <dbReference type="NCBI Taxonomy" id="502180"/>
    <lineage>
        <taxon>Bacteria</taxon>
        <taxon>Bacillati</taxon>
        <taxon>Actinomycetota</taxon>
        <taxon>Actinomycetes</taxon>
        <taxon>Streptosporangiales</taxon>
        <taxon>Thermomonosporaceae</taxon>
        <taxon>Actinoallomurus</taxon>
    </lineage>
</organism>
<keyword evidence="1" id="KW-0808">Transferase</keyword>
<sequence length="201" mass="22425">MASGVPAVVEDLHLAFGGLGLVVLQARRYPMTRMRIRAVRDEELPVLRAIERAAGKWFRDIGMPEIADDEPLPVDVLAGYRREGRAWVAADDADRPVAYLIAEVMDGAMHIEQVSVHPAAARRGVGRSLLDHVADVATAGGLPALTLTTFAEVPWNAPYYERCGFRRLNDVTLTPGLREIRRREAAYGLDRWPRVCMRREL</sequence>
<proteinExistence type="predicted"/>
<dbReference type="EMBL" id="BAABHF010000021">
    <property type="protein sequence ID" value="GAA4496247.1"/>
    <property type="molecule type" value="Genomic_DNA"/>
</dbReference>
<dbReference type="PANTHER" id="PTHR43800">
    <property type="entry name" value="PEPTIDYL-LYSINE N-ACETYLTRANSFERASE YJAB"/>
    <property type="match status" value="1"/>
</dbReference>
<dbReference type="Pfam" id="PF00583">
    <property type="entry name" value="Acetyltransf_1"/>
    <property type="match status" value="1"/>
</dbReference>
<dbReference type="Gene3D" id="3.40.630.30">
    <property type="match status" value="1"/>
</dbReference>
<keyword evidence="5" id="KW-1185">Reference proteome</keyword>
<dbReference type="PANTHER" id="PTHR43800:SF1">
    <property type="entry name" value="PEPTIDYL-LYSINE N-ACETYLTRANSFERASE YJAB"/>
    <property type="match status" value="1"/>
</dbReference>
<dbReference type="Proteomes" id="UP001500503">
    <property type="component" value="Unassembled WGS sequence"/>
</dbReference>